<reference evidence="2 3" key="1">
    <citation type="submission" date="2019-11" db="EMBL/GenBank/DDBJ databases">
        <authorList>
            <person name="He Y."/>
        </authorList>
    </citation>
    <scope>NUCLEOTIDE SEQUENCE [LARGE SCALE GENOMIC DNA]</scope>
    <source>
        <strain evidence="2 3">SCSIO 58843</strain>
    </source>
</reference>
<dbReference type="RefSeq" id="WP_153758715.1">
    <property type="nucleotide sequence ID" value="NZ_CP045851.1"/>
</dbReference>
<evidence type="ECO:0000313" key="2">
    <source>
        <dbReference type="EMBL" id="QGG94609.1"/>
    </source>
</evidence>
<dbReference type="Gene3D" id="3.20.20.70">
    <property type="entry name" value="Aldolase class I"/>
    <property type="match status" value="1"/>
</dbReference>
<sequence>MGIRDCRVIQGGMGVGVSGWRLARAVSQRGQLGVVSGTAIDAVHARLLQDGDPGGHLRRAYEALPLPGVGDRVLRRWYRDGRRPPGRPYRAHPMLTLELDPAHAELLVAANFAEVWLAKEGHDGLVGVNHLEKIQMAIGPSLYGAVLAGADAVLMGAGIPSAIPRLLDRLAEGRPVEVRVDGVGTAEGAELLSRFDPAALGPVEHRRRPPFVAVVSSVSLARFLARDDATRPDGLVVEAPVAGGHNAPPRGRRRLDPSGQPVYGPRDEVDLAAVAELDLPFWLAGGRADRAGLDAALAAGACGVQVGTAFALAQESGIAATLRRQLLDGVTGGGVPVRTDPDASPSGFPFKVAEVDGTVGDRAVRDGRRRVCDLGYLRVPVVGADGSIEYRCPSEPVGAYVRKGGQAEDTDGKVCLCNGLTATIGLGQVRRDGTEPALVTLGAATEAVAALAVAHGGAYTAGDVLDALLDR</sequence>
<keyword evidence="2" id="KW-0503">Monooxygenase</keyword>
<accession>A0A5Q2RCJ5</accession>
<dbReference type="Proteomes" id="UP000334019">
    <property type="component" value="Chromosome"/>
</dbReference>
<dbReference type="InterPro" id="IPR013785">
    <property type="entry name" value="Aldolase_TIM"/>
</dbReference>
<dbReference type="PANTHER" id="PTHR32332">
    <property type="entry name" value="2-NITROPROPANE DIOXYGENASE"/>
    <property type="match status" value="1"/>
</dbReference>
<gene>
    <name evidence="2" type="ORF">GH723_05520</name>
</gene>
<organism evidence="2 3">
    <name type="scientific">Actinomarinicola tropica</name>
    <dbReference type="NCBI Taxonomy" id="2789776"/>
    <lineage>
        <taxon>Bacteria</taxon>
        <taxon>Bacillati</taxon>
        <taxon>Actinomycetota</taxon>
        <taxon>Acidimicrobiia</taxon>
        <taxon>Acidimicrobiales</taxon>
        <taxon>Iamiaceae</taxon>
        <taxon>Actinomarinicola</taxon>
    </lineage>
</organism>
<evidence type="ECO:0000313" key="3">
    <source>
        <dbReference type="Proteomes" id="UP000334019"/>
    </source>
</evidence>
<dbReference type="SUPFAM" id="SSF51412">
    <property type="entry name" value="Inosine monophosphate dehydrogenase (IMPDH)"/>
    <property type="match status" value="1"/>
</dbReference>
<dbReference type="Pfam" id="PF03060">
    <property type="entry name" value="NMO"/>
    <property type="match status" value="1"/>
</dbReference>
<keyword evidence="3" id="KW-1185">Reference proteome</keyword>
<keyword evidence="2" id="KW-0560">Oxidoreductase</keyword>
<dbReference type="EMBL" id="CP045851">
    <property type="protein sequence ID" value="QGG94609.1"/>
    <property type="molecule type" value="Genomic_DNA"/>
</dbReference>
<dbReference type="AlphaFoldDB" id="A0A5Q2RCJ5"/>
<protein>
    <submittedName>
        <fullName evidence="2">Nitronate monooxygenase</fullName>
    </submittedName>
</protein>
<dbReference type="KEGG" id="atq:GH723_05520"/>
<name>A0A5Q2RCJ5_9ACTN</name>
<proteinExistence type="predicted"/>
<dbReference type="GO" id="GO:0004497">
    <property type="term" value="F:monooxygenase activity"/>
    <property type="evidence" value="ECO:0007669"/>
    <property type="project" value="UniProtKB-KW"/>
</dbReference>
<evidence type="ECO:0000256" key="1">
    <source>
        <dbReference type="SAM" id="MobiDB-lite"/>
    </source>
</evidence>
<dbReference type="PANTHER" id="PTHR32332:SF33">
    <property type="entry name" value="NITRONATE MONOOXYGENASE DOMAIN-CONTAINING PROTEIN"/>
    <property type="match status" value="1"/>
</dbReference>
<feature type="region of interest" description="Disordered" evidence="1">
    <location>
        <begin position="239"/>
        <end position="260"/>
    </location>
</feature>